<dbReference type="GO" id="GO:0005829">
    <property type="term" value="C:cytosol"/>
    <property type="evidence" value="ECO:0007669"/>
    <property type="project" value="TreeGrafter"/>
</dbReference>
<dbReference type="FunFam" id="3.40.50.970:FF:000004">
    <property type="entry name" value="Transketolase"/>
    <property type="match status" value="1"/>
</dbReference>
<feature type="binding site" evidence="16">
    <location>
        <position position="456"/>
    </location>
    <ligand>
        <name>substrate</name>
    </ligand>
</feature>
<dbReference type="GO" id="GO:0046872">
    <property type="term" value="F:metal ion binding"/>
    <property type="evidence" value="ECO:0007669"/>
    <property type="project" value="UniProtKB-KW"/>
</dbReference>
<feature type="binding site" evidence="18">
    <location>
        <position position="157"/>
    </location>
    <ligand>
        <name>Mg(2+)</name>
        <dbReference type="ChEBI" id="CHEBI:18420"/>
    </ligand>
</feature>
<dbReference type="SMART" id="SM00861">
    <property type="entry name" value="Transket_pyr"/>
    <property type="match status" value="1"/>
</dbReference>
<evidence type="ECO:0000256" key="3">
    <source>
        <dbReference type="ARBA" id="ARBA00001941"/>
    </source>
</evidence>
<evidence type="ECO:0000256" key="7">
    <source>
        <dbReference type="ARBA" id="ARBA00013152"/>
    </source>
</evidence>
<keyword evidence="9 18" id="KW-0479">Metal-binding</keyword>
<dbReference type="PANTHER" id="PTHR43522">
    <property type="entry name" value="TRANSKETOLASE"/>
    <property type="match status" value="1"/>
</dbReference>
<dbReference type="RefSeq" id="WP_028126937.1">
    <property type="nucleotide sequence ID" value="NZ_PHNE01000004.1"/>
</dbReference>
<dbReference type="InterPro" id="IPR033247">
    <property type="entry name" value="Transketolase_fam"/>
</dbReference>
<dbReference type="InterPro" id="IPR049557">
    <property type="entry name" value="Transketolase_CS"/>
</dbReference>
<dbReference type="InterPro" id="IPR005474">
    <property type="entry name" value="Transketolase_N"/>
</dbReference>
<evidence type="ECO:0000256" key="1">
    <source>
        <dbReference type="ARBA" id="ARBA00001913"/>
    </source>
</evidence>
<comment type="cofactor">
    <cofactor evidence="17">
        <name>thiamine diphosphate</name>
        <dbReference type="ChEBI" id="CHEBI:58937"/>
    </cofactor>
    <text evidence="17">Binds 1 thiamine pyrophosphate per subunit. During the reaction, the substrate forms a covalent intermediate with the cofactor.</text>
</comment>
<keyword evidence="11 18" id="KW-0460">Magnesium</keyword>
<feature type="binding site" evidence="17">
    <location>
        <position position="187"/>
    </location>
    <ligand>
        <name>thiamine diphosphate</name>
        <dbReference type="ChEBI" id="CHEBI:58937"/>
    </ligand>
</feature>
<evidence type="ECO:0000256" key="5">
    <source>
        <dbReference type="ARBA" id="ARBA00007131"/>
    </source>
</evidence>
<evidence type="ECO:0000259" key="21">
    <source>
        <dbReference type="SMART" id="SM00861"/>
    </source>
</evidence>
<keyword evidence="8 20" id="KW-0808">Transferase</keyword>
<feature type="binding site" evidence="17">
    <location>
        <position position="261"/>
    </location>
    <ligand>
        <name>thiamine diphosphate</name>
        <dbReference type="ChEBI" id="CHEBI:58937"/>
    </ligand>
</feature>
<dbReference type="GO" id="GO:0006098">
    <property type="term" value="P:pentose-phosphate shunt"/>
    <property type="evidence" value="ECO:0007669"/>
    <property type="project" value="TreeGrafter"/>
</dbReference>
<comment type="similarity">
    <text evidence="5 20">Belongs to the transketolase family.</text>
</comment>
<dbReference type="InterPro" id="IPR029061">
    <property type="entry name" value="THDP-binding"/>
</dbReference>
<proteinExistence type="inferred from homology"/>
<dbReference type="EC" id="2.2.1.1" evidence="7 14"/>
<feature type="binding site" evidence="16">
    <location>
        <position position="261"/>
    </location>
    <ligand>
        <name>substrate</name>
    </ligand>
</feature>
<feature type="active site" description="Proton donor" evidence="15">
    <location>
        <position position="406"/>
    </location>
</feature>
<dbReference type="Pfam" id="PF00456">
    <property type="entry name" value="Transketolase_N"/>
    <property type="match status" value="1"/>
</dbReference>
<organism evidence="22 23">
    <name type="scientific">Williamsoniiplasma lucivorax</name>
    <dbReference type="NCBI Taxonomy" id="209274"/>
    <lineage>
        <taxon>Bacteria</taxon>
        <taxon>Bacillati</taxon>
        <taxon>Mycoplasmatota</taxon>
        <taxon>Mollicutes</taxon>
        <taxon>Entomoplasmatales</taxon>
        <taxon>Williamsoniiplasma</taxon>
    </lineage>
</organism>
<comment type="catalytic activity">
    <reaction evidence="13 20">
        <text>D-sedoheptulose 7-phosphate + D-glyceraldehyde 3-phosphate = aldehydo-D-ribose 5-phosphate + D-xylulose 5-phosphate</text>
        <dbReference type="Rhea" id="RHEA:10508"/>
        <dbReference type="ChEBI" id="CHEBI:57483"/>
        <dbReference type="ChEBI" id="CHEBI:57737"/>
        <dbReference type="ChEBI" id="CHEBI:58273"/>
        <dbReference type="ChEBI" id="CHEBI:59776"/>
        <dbReference type="EC" id="2.2.1.1"/>
    </reaction>
</comment>
<feature type="binding site" evidence="18">
    <location>
        <position position="187"/>
    </location>
    <ligand>
        <name>Mg(2+)</name>
        <dbReference type="ChEBI" id="CHEBI:18420"/>
    </ligand>
</feature>
<evidence type="ECO:0000256" key="4">
    <source>
        <dbReference type="ARBA" id="ARBA00002931"/>
    </source>
</evidence>
<dbReference type="Gene3D" id="3.40.50.970">
    <property type="match status" value="2"/>
</dbReference>
<feature type="binding site" evidence="16">
    <location>
        <position position="353"/>
    </location>
    <ligand>
        <name>substrate</name>
    </ligand>
</feature>
<feature type="binding site" evidence="16">
    <location>
        <position position="515"/>
    </location>
    <ligand>
        <name>substrate</name>
    </ligand>
</feature>
<evidence type="ECO:0000256" key="11">
    <source>
        <dbReference type="ARBA" id="ARBA00022842"/>
    </source>
</evidence>
<evidence type="ECO:0000256" key="14">
    <source>
        <dbReference type="NCBIfam" id="TIGR00232"/>
    </source>
</evidence>
<feature type="binding site" evidence="17">
    <location>
        <position position="432"/>
    </location>
    <ligand>
        <name>thiamine diphosphate</name>
        <dbReference type="ChEBI" id="CHEBI:58937"/>
    </ligand>
</feature>
<comment type="cofactor">
    <cofactor evidence="18">
        <name>Mg(2+)</name>
        <dbReference type="ChEBI" id="CHEBI:18420"/>
    </cofactor>
    <text evidence="18">Binds 1 Mg(2+) ion per subunit. Can also utilize other divalent metal cations, such as Ca(2+), Mn(2+) and Co(2+).</text>
</comment>
<name>A0A2S5RCZ5_9MOLU</name>
<evidence type="ECO:0000256" key="17">
    <source>
        <dbReference type="PIRSR" id="PIRSR605478-3"/>
    </source>
</evidence>
<evidence type="ECO:0000256" key="19">
    <source>
        <dbReference type="PIRSR" id="PIRSR605478-5"/>
    </source>
</evidence>
<evidence type="ECO:0000256" key="20">
    <source>
        <dbReference type="RuleBase" id="RU004996"/>
    </source>
</evidence>
<feature type="site" description="Important for catalytic activity" evidence="19">
    <location>
        <position position="28"/>
    </location>
</feature>
<feature type="binding site" evidence="18">
    <location>
        <position position="189"/>
    </location>
    <ligand>
        <name>Mg(2+)</name>
        <dbReference type="ChEBI" id="CHEBI:18420"/>
    </ligand>
</feature>
<evidence type="ECO:0000256" key="10">
    <source>
        <dbReference type="ARBA" id="ARBA00022837"/>
    </source>
</evidence>
<dbReference type="PROSITE" id="PS00801">
    <property type="entry name" value="TRANSKETOLASE_1"/>
    <property type="match status" value="1"/>
</dbReference>
<evidence type="ECO:0000256" key="13">
    <source>
        <dbReference type="ARBA" id="ARBA00049473"/>
    </source>
</evidence>
<dbReference type="PROSITE" id="PS00802">
    <property type="entry name" value="TRANSKETOLASE_2"/>
    <property type="match status" value="1"/>
</dbReference>
<dbReference type="FunFam" id="3.40.50.920:FF:000003">
    <property type="entry name" value="Transketolase"/>
    <property type="match status" value="1"/>
</dbReference>
<feature type="site" description="Important for catalytic activity" evidence="19">
    <location>
        <position position="261"/>
    </location>
</feature>
<comment type="function">
    <text evidence="4 20">Catalyzes the transfer of a two-carbon ketol group from a ketose donor to an aldose acceptor, via a covalent intermediate with the cofactor thiamine pyrophosphate.</text>
</comment>
<dbReference type="EMBL" id="PHNE01000004">
    <property type="protein sequence ID" value="PPE05167.1"/>
    <property type="molecule type" value="Genomic_DNA"/>
</dbReference>
<evidence type="ECO:0000256" key="15">
    <source>
        <dbReference type="PIRSR" id="PIRSR605478-1"/>
    </source>
</evidence>
<protein>
    <recommendedName>
        <fullName evidence="7 14">Transketolase</fullName>
        <ecNumber evidence="7 14">2.2.1.1</ecNumber>
    </recommendedName>
</protein>
<gene>
    <name evidence="22" type="primary">tkt</name>
    <name evidence="22" type="ORF">ELUCI_v1c07030</name>
</gene>
<dbReference type="CDD" id="cd07033">
    <property type="entry name" value="TPP_PYR_DXS_TK_like"/>
    <property type="match status" value="1"/>
</dbReference>
<dbReference type="CDD" id="cd02012">
    <property type="entry name" value="TPP_TK"/>
    <property type="match status" value="1"/>
</dbReference>
<evidence type="ECO:0000256" key="6">
    <source>
        <dbReference type="ARBA" id="ARBA00011738"/>
    </source>
</evidence>
<sequence>MKNNKQNENLNAVRMLGIQAVNQANSGHPGIVLGAAPIMYSLFTENMNLYPKQPKWFNRDRFILSAGHGSALLYSMLHLAGFKISIEDLKQFRQWGSITPGHPELGLTDGVEVTTGPLGQGLAMGVGMAMAEAFLAAKFNKPKLDVINHHTFVLVGDGDLQEGVSQEVISFAGMQQLHKLIVIHDSNAVQLDDMVVKANRENMHARFKAAGWNTILIKDGEDVVAISKAIEKAKKATTPTYIEVKTIIGLGASKQGTSAVHGAPLGKDLVKVEEYFNWKYKPFEVPQSTYDFYQTIVMERGEKQFKEWELLMNSYETSYPNEYQELLAALEGKWNFPQKQIEQNNPNKKQATRISSGAIFEQIMSVNPTMFGGSADLSSSTKIKGLDGDFDAKNRTGRNIMYGVREFGMTAMNNGMAAHGGILPVASGFFVFADYMKPAMRLAALMQLQTLFVLTHDSVAVGEDGPTHQPIEQLAMLRTIPNHNLIRPADYAETMAAYQIALESKTNPTSIIATRQDVTEQTHKNVYQQVSKGAYVLSESKTAKVTLIATGSEVGLAMEAAEVLKKKKIATRVVSMPSMFLFEKQEQAYKQEVLKPATLRVSIEMGTTYGWAKYVGENGLSIGIDHFGESAPGNIVADKFGFNVNHVVEQVSQAIKERKEH</sequence>
<comment type="subunit">
    <text evidence="6 20">Homodimer.</text>
</comment>
<feature type="binding site" evidence="16">
    <location>
        <position position="28"/>
    </location>
    <ligand>
        <name>substrate</name>
    </ligand>
</feature>
<dbReference type="GO" id="GO:0004802">
    <property type="term" value="F:transketolase activity"/>
    <property type="evidence" value="ECO:0007669"/>
    <property type="project" value="UniProtKB-UniRule"/>
</dbReference>
<dbReference type="NCBIfam" id="TIGR00232">
    <property type="entry name" value="tktlase_bact"/>
    <property type="match status" value="1"/>
</dbReference>
<keyword evidence="12 17" id="KW-0786">Thiamine pyrophosphate</keyword>
<dbReference type="SUPFAM" id="SSF52922">
    <property type="entry name" value="TK C-terminal domain-like"/>
    <property type="match status" value="1"/>
</dbReference>
<dbReference type="Pfam" id="PF22613">
    <property type="entry name" value="Transketolase_C_1"/>
    <property type="match status" value="1"/>
</dbReference>
<comment type="cofactor">
    <cofactor evidence="2">
        <name>Mn(2+)</name>
        <dbReference type="ChEBI" id="CHEBI:29035"/>
    </cofactor>
</comment>
<feature type="binding site" evidence="17">
    <location>
        <position position="68"/>
    </location>
    <ligand>
        <name>thiamine diphosphate</name>
        <dbReference type="ChEBI" id="CHEBI:58937"/>
    </ligand>
</feature>
<evidence type="ECO:0000256" key="18">
    <source>
        <dbReference type="PIRSR" id="PIRSR605478-4"/>
    </source>
</evidence>
<evidence type="ECO:0000256" key="8">
    <source>
        <dbReference type="ARBA" id="ARBA00022679"/>
    </source>
</evidence>
<evidence type="ECO:0000313" key="22">
    <source>
        <dbReference type="EMBL" id="PPE05167.1"/>
    </source>
</evidence>
<dbReference type="PANTHER" id="PTHR43522:SF2">
    <property type="entry name" value="TRANSKETOLASE 1-RELATED"/>
    <property type="match status" value="1"/>
</dbReference>
<dbReference type="InterPro" id="IPR005475">
    <property type="entry name" value="Transketolase-like_Pyr-bd"/>
</dbReference>
<dbReference type="Pfam" id="PF02779">
    <property type="entry name" value="Transket_pyr"/>
    <property type="match status" value="1"/>
</dbReference>
<keyword evidence="10 20" id="KW-0106">Calcium</keyword>
<evidence type="ECO:0000256" key="2">
    <source>
        <dbReference type="ARBA" id="ARBA00001936"/>
    </source>
</evidence>
<dbReference type="Gene3D" id="3.40.50.920">
    <property type="match status" value="1"/>
</dbReference>
<feature type="binding site" evidence="17">
    <location>
        <position position="158"/>
    </location>
    <ligand>
        <name>thiamine diphosphate</name>
        <dbReference type="ChEBI" id="CHEBI:58937"/>
    </ligand>
</feature>
<feature type="binding site" evidence="17">
    <location>
        <begin position="116"/>
        <end position="118"/>
    </location>
    <ligand>
        <name>thiamine diphosphate</name>
        <dbReference type="ChEBI" id="CHEBI:58937"/>
    </ligand>
</feature>
<dbReference type="STRING" id="1399797.GCA_000518285_01744"/>
<keyword evidence="23" id="KW-1185">Reference proteome</keyword>
<feature type="binding site" evidence="16">
    <location>
        <position position="380"/>
    </location>
    <ligand>
        <name>substrate</name>
    </ligand>
</feature>
<dbReference type="InterPro" id="IPR005478">
    <property type="entry name" value="Transketolase_bac-like"/>
</dbReference>
<dbReference type="InterPro" id="IPR055152">
    <property type="entry name" value="Transketolase-like_C_2"/>
</dbReference>
<comment type="cofactor">
    <cofactor evidence="1">
        <name>Ca(2+)</name>
        <dbReference type="ChEBI" id="CHEBI:29108"/>
    </cofactor>
</comment>
<reference evidence="22 23" key="1">
    <citation type="submission" date="2017-11" db="EMBL/GenBank/DDBJ databases">
        <title>Genome sequence of Entomoplasma lucivorax PIPN-2 (ATCC 49196).</title>
        <authorList>
            <person name="Lo W.-S."/>
            <person name="Gasparich G.E."/>
            <person name="Kuo C.-H."/>
        </authorList>
    </citation>
    <scope>NUCLEOTIDE SEQUENCE [LARGE SCALE GENOMIC DNA]</scope>
    <source>
        <strain evidence="22 23">PIPN-2</strain>
    </source>
</reference>
<dbReference type="FunFam" id="3.40.50.970:FF:000045">
    <property type="entry name" value="Transketolase"/>
    <property type="match status" value="1"/>
</dbReference>
<feature type="binding site" evidence="16">
    <location>
        <position position="464"/>
    </location>
    <ligand>
        <name>substrate</name>
    </ligand>
</feature>
<evidence type="ECO:0000256" key="9">
    <source>
        <dbReference type="ARBA" id="ARBA00022723"/>
    </source>
</evidence>
<evidence type="ECO:0000256" key="12">
    <source>
        <dbReference type="ARBA" id="ARBA00023052"/>
    </source>
</evidence>
<evidence type="ECO:0000313" key="23">
    <source>
        <dbReference type="Proteomes" id="UP000237865"/>
    </source>
</evidence>
<evidence type="ECO:0000256" key="16">
    <source>
        <dbReference type="PIRSR" id="PIRSR605478-2"/>
    </source>
</evidence>
<feature type="binding site" evidence="16">
    <location>
        <position position="468"/>
    </location>
    <ligand>
        <name>substrate</name>
    </ligand>
</feature>
<dbReference type="SUPFAM" id="SSF52518">
    <property type="entry name" value="Thiamin diphosphate-binding fold (THDP-binding)"/>
    <property type="match status" value="2"/>
</dbReference>
<dbReference type="InterPro" id="IPR009014">
    <property type="entry name" value="Transketo_C/PFOR_II"/>
</dbReference>
<dbReference type="Proteomes" id="UP000237865">
    <property type="component" value="Unassembled WGS sequence"/>
</dbReference>
<dbReference type="InterPro" id="IPR020826">
    <property type="entry name" value="Transketolase_BS"/>
</dbReference>
<comment type="caution">
    <text evidence="22">The sequence shown here is derived from an EMBL/GenBank/DDBJ whole genome shotgun (WGS) entry which is preliminary data.</text>
</comment>
<comment type="cofactor">
    <cofactor evidence="3">
        <name>Co(2+)</name>
        <dbReference type="ChEBI" id="CHEBI:48828"/>
    </cofactor>
</comment>
<dbReference type="AlphaFoldDB" id="A0A2S5RCZ5"/>
<feature type="domain" description="Transketolase-like pyrimidine-binding" evidence="21">
    <location>
        <begin position="350"/>
        <end position="521"/>
    </location>
</feature>
<accession>A0A2S5RCZ5</accession>
<comment type="cofactor">
    <cofactor evidence="20">
        <name>Mg(2+)</name>
        <dbReference type="ChEBI" id="CHEBI:18420"/>
    </cofactor>
    <cofactor evidence="20">
        <name>Ca(2+)</name>
        <dbReference type="ChEBI" id="CHEBI:29108"/>
    </cofactor>
    <cofactor evidence="20">
        <name>Mn(2+)</name>
        <dbReference type="ChEBI" id="CHEBI:29035"/>
    </cofactor>
    <cofactor evidence="20">
        <name>Co(2+)</name>
        <dbReference type="ChEBI" id="CHEBI:48828"/>
    </cofactor>
    <text evidence="20">Binds 1 Mg(2+) ion per subunit. Can also utilize other divalent metal cations, such as Ca(2+), Mn(2+) and Co(2+).</text>
</comment>